<sequence>MTLGEKLTDLSYLKEMSGNDYSIIKEMIDIFIEQVPEFLDEVSNSFESQDWQALGAVAHKAKSSVRTMGMEKTGSYLEQLEHFSKGNLKFDLQIKKEKGIEFSPSDEKNWINVKYETKNDIELKHIPELVEGFLTQCPLAIRELKETLEQH</sequence>
<dbReference type="Pfam" id="PF01627">
    <property type="entry name" value="Hpt"/>
    <property type="match status" value="1"/>
</dbReference>
<evidence type="ECO:0000313" key="4">
    <source>
        <dbReference type="Proteomes" id="UP001528920"/>
    </source>
</evidence>
<name>A0ABT5VYZ1_9BACT</name>
<dbReference type="Gene3D" id="1.20.120.160">
    <property type="entry name" value="HPT domain"/>
    <property type="match status" value="1"/>
</dbReference>
<protein>
    <submittedName>
        <fullName evidence="3">Hpt domain-containing protein</fullName>
    </submittedName>
</protein>
<evidence type="ECO:0000259" key="2">
    <source>
        <dbReference type="PROSITE" id="PS50894"/>
    </source>
</evidence>
<dbReference type="PROSITE" id="PS50894">
    <property type="entry name" value="HPT"/>
    <property type="match status" value="1"/>
</dbReference>
<comment type="caution">
    <text evidence="3">The sequence shown here is derived from an EMBL/GenBank/DDBJ whole genome shotgun (WGS) entry which is preliminary data.</text>
</comment>
<keyword evidence="4" id="KW-1185">Reference proteome</keyword>
<dbReference type="Proteomes" id="UP001528920">
    <property type="component" value="Unassembled WGS sequence"/>
</dbReference>
<reference evidence="3 4" key="1">
    <citation type="submission" date="2022-01" db="EMBL/GenBank/DDBJ databases">
        <title>Labilibaculum sp. nov, a marine bacterium isolated from Antarctica.</title>
        <authorList>
            <person name="Dai W."/>
        </authorList>
    </citation>
    <scope>NUCLEOTIDE SEQUENCE [LARGE SCALE GENOMIC DNA]</scope>
    <source>
        <strain evidence="3 4">DW002</strain>
    </source>
</reference>
<proteinExistence type="predicted"/>
<feature type="modified residue" description="Phosphohistidine" evidence="1">
    <location>
        <position position="59"/>
    </location>
</feature>
<accession>A0ABT5VYZ1</accession>
<dbReference type="EMBL" id="JAKJSC010000004">
    <property type="protein sequence ID" value="MDE5419519.1"/>
    <property type="molecule type" value="Genomic_DNA"/>
</dbReference>
<dbReference type="SUPFAM" id="SSF47226">
    <property type="entry name" value="Histidine-containing phosphotransfer domain, HPT domain"/>
    <property type="match status" value="1"/>
</dbReference>
<evidence type="ECO:0000256" key="1">
    <source>
        <dbReference type="PROSITE-ProRule" id="PRU00110"/>
    </source>
</evidence>
<dbReference type="RefSeq" id="WP_275110849.1">
    <property type="nucleotide sequence ID" value="NZ_JAKJSC010000004.1"/>
</dbReference>
<feature type="domain" description="HPt" evidence="2">
    <location>
        <begin position="20"/>
        <end position="118"/>
    </location>
</feature>
<organism evidence="3 4">
    <name type="scientific">Paralabilibaculum antarcticum</name>
    <dbReference type="NCBI Taxonomy" id="2912572"/>
    <lineage>
        <taxon>Bacteria</taxon>
        <taxon>Pseudomonadati</taxon>
        <taxon>Bacteroidota</taxon>
        <taxon>Bacteroidia</taxon>
        <taxon>Marinilabiliales</taxon>
        <taxon>Marinifilaceae</taxon>
        <taxon>Paralabilibaculum</taxon>
    </lineage>
</organism>
<keyword evidence="1" id="KW-0597">Phosphoprotein</keyword>
<dbReference type="CDD" id="cd00088">
    <property type="entry name" value="HPT"/>
    <property type="match status" value="1"/>
</dbReference>
<dbReference type="InterPro" id="IPR008207">
    <property type="entry name" value="Sig_transdc_His_kin_Hpt_dom"/>
</dbReference>
<gene>
    <name evidence="3" type="ORF">L3049_16115</name>
</gene>
<dbReference type="InterPro" id="IPR036641">
    <property type="entry name" value="HPT_dom_sf"/>
</dbReference>
<evidence type="ECO:0000313" key="3">
    <source>
        <dbReference type="EMBL" id="MDE5419519.1"/>
    </source>
</evidence>